<dbReference type="RefSeq" id="WP_127153300.1">
    <property type="nucleotide sequence ID" value="NZ_CP029042.1"/>
</dbReference>
<reference evidence="1 2" key="1">
    <citation type="submission" date="2018-04" db="EMBL/GenBank/DDBJ databases">
        <title>Complete genome sequences of Streptomyces lydicus strain WYEC and characterization of antagonistic properties of biological control agents.</title>
        <authorList>
            <person name="Mariita R.M."/>
            <person name="Sello J.K."/>
        </authorList>
    </citation>
    <scope>NUCLEOTIDE SEQUENCE [LARGE SCALE GENOMIC DNA]</scope>
    <source>
        <strain evidence="1 2">WYEC 108</strain>
    </source>
</reference>
<dbReference type="SUPFAM" id="SSF51004">
    <property type="entry name" value="C-terminal (heme d1) domain of cytochrome cd1-nitrite reductase"/>
    <property type="match status" value="1"/>
</dbReference>
<dbReference type="InterPro" id="IPR011048">
    <property type="entry name" value="Haem_d1_sf"/>
</dbReference>
<dbReference type="PANTHER" id="PTHR47197:SF3">
    <property type="entry name" value="DIHYDRO-HEME D1 DEHYDROGENASE"/>
    <property type="match status" value="1"/>
</dbReference>
<proteinExistence type="predicted"/>
<evidence type="ECO:0000313" key="1">
    <source>
        <dbReference type="EMBL" id="AZS74470.1"/>
    </source>
</evidence>
<accession>A0A3Q9KCS8</accession>
<dbReference type="EMBL" id="CP029042">
    <property type="protein sequence ID" value="AZS74470.1"/>
    <property type="molecule type" value="Genomic_DNA"/>
</dbReference>
<dbReference type="AlphaFoldDB" id="A0A3Q9KCS8"/>
<protein>
    <submittedName>
        <fullName evidence="1">Surface layer protein</fullName>
    </submittedName>
</protein>
<sequence length="348" mass="36598">MTSTPAGSPGDLLAVVSQTGPTVTFFDAATHERLEVLQLPPQPHELCFDPDHRLLYCASTYRSGFYHAHEGRAHRITVIDVDARTIVDTLDTSPDHAPHGLALDRARGRLYASVEATDTEPGGVLVIDTRTHARLGRISTMAPGPHWFAITPDGRYGYATNKEAPFVSVVDLDRGECTGRIPVPGSEGLTIAPDGRHAYVAAPKADFAAPSSAPTGIHVIDTATHEVIRTLPTKGQVMPVHATSTGLLLAGELRPDTTPGGPLGAQLPGALTVFAADTLAPLGEVEVGRLPLTITSSPDGRLGYVSGNVSSTVTVVDLTTLNPLATLEVDRTDISGAHGLAYIEAPQN</sequence>
<gene>
    <name evidence="1" type="ORF">DDE74_29120</name>
</gene>
<dbReference type="Proteomes" id="UP000275579">
    <property type="component" value="Chromosome"/>
</dbReference>
<evidence type="ECO:0000313" key="2">
    <source>
        <dbReference type="Proteomes" id="UP000275579"/>
    </source>
</evidence>
<dbReference type="PANTHER" id="PTHR47197">
    <property type="entry name" value="PROTEIN NIRF"/>
    <property type="match status" value="1"/>
</dbReference>
<name>A0A3Q9KCS8_9ACTN</name>
<dbReference type="Gene3D" id="2.130.10.10">
    <property type="entry name" value="YVTN repeat-like/Quinoprotein amine dehydrogenase"/>
    <property type="match status" value="2"/>
</dbReference>
<dbReference type="InterPro" id="IPR015943">
    <property type="entry name" value="WD40/YVTN_repeat-like_dom_sf"/>
</dbReference>
<dbReference type="InterPro" id="IPR051200">
    <property type="entry name" value="Host-pathogen_enzymatic-act"/>
</dbReference>
<organism evidence="1 2">
    <name type="scientific">Streptomyces lydicus</name>
    <dbReference type="NCBI Taxonomy" id="47763"/>
    <lineage>
        <taxon>Bacteria</taxon>
        <taxon>Bacillati</taxon>
        <taxon>Actinomycetota</taxon>
        <taxon>Actinomycetes</taxon>
        <taxon>Kitasatosporales</taxon>
        <taxon>Streptomycetaceae</taxon>
        <taxon>Streptomyces</taxon>
    </lineage>
</organism>